<comment type="caution">
    <text evidence="1">The sequence shown here is derived from an EMBL/GenBank/DDBJ whole genome shotgun (WGS) entry which is preliminary data.</text>
</comment>
<evidence type="ECO:0000313" key="2">
    <source>
        <dbReference type="Proteomes" id="UP000297299"/>
    </source>
</evidence>
<gene>
    <name evidence="1" type="ORF">BOTCAL_0809g00010</name>
</gene>
<organism evidence="1 2">
    <name type="scientific">Botryotinia calthae</name>
    <dbReference type="NCBI Taxonomy" id="38488"/>
    <lineage>
        <taxon>Eukaryota</taxon>
        <taxon>Fungi</taxon>
        <taxon>Dikarya</taxon>
        <taxon>Ascomycota</taxon>
        <taxon>Pezizomycotina</taxon>
        <taxon>Leotiomycetes</taxon>
        <taxon>Helotiales</taxon>
        <taxon>Sclerotiniaceae</taxon>
        <taxon>Botryotinia</taxon>
    </lineage>
</organism>
<name>A0A4Y8CHZ8_9HELO</name>
<accession>A0A4Y8CHZ8</accession>
<dbReference type="Proteomes" id="UP000297299">
    <property type="component" value="Unassembled WGS sequence"/>
</dbReference>
<keyword evidence="2" id="KW-1185">Reference proteome</keyword>
<dbReference type="AlphaFoldDB" id="A0A4Y8CHZ8"/>
<protein>
    <submittedName>
        <fullName evidence="1">Uncharacterized protein</fullName>
    </submittedName>
</protein>
<sequence>MLAMLLAPEFTEDGEIELTMEESRLLVRTEVDADFVEDGEVTTSEDSVSVVVVELDFAVVEDFDKVPVLEAVTLASGYVVDPGFEI</sequence>
<proteinExistence type="predicted"/>
<dbReference type="EMBL" id="PHWZ01000805">
    <property type="protein sequence ID" value="TEY31272.1"/>
    <property type="molecule type" value="Genomic_DNA"/>
</dbReference>
<evidence type="ECO:0000313" key="1">
    <source>
        <dbReference type="EMBL" id="TEY31272.1"/>
    </source>
</evidence>
<reference evidence="1 2" key="1">
    <citation type="submission" date="2017-11" db="EMBL/GenBank/DDBJ databases">
        <title>Comparative genomics of Botrytis spp.</title>
        <authorList>
            <person name="Valero-Jimenez C.A."/>
            <person name="Tapia P."/>
            <person name="Veloso J."/>
            <person name="Silva-Moreno E."/>
            <person name="Staats M."/>
            <person name="Valdes J.H."/>
            <person name="Van Kan J.A.L."/>
        </authorList>
    </citation>
    <scope>NUCLEOTIDE SEQUENCE [LARGE SCALE GENOMIC DNA]</scope>
    <source>
        <strain evidence="1 2">MUCL2830</strain>
    </source>
</reference>